<dbReference type="Pfam" id="PF04379">
    <property type="entry name" value="DUF525"/>
    <property type="match status" value="1"/>
</dbReference>
<dbReference type="Gene3D" id="2.60.40.1470">
    <property type="entry name" value="ApaG domain"/>
    <property type="match status" value="1"/>
</dbReference>
<dbReference type="NCBIfam" id="NF003967">
    <property type="entry name" value="PRK05461.1"/>
    <property type="match status" value="1"/>
</dbReference>
<reference evidence="3" key="1">
    <citation type="journal article" date="2019" name="Int. J. Syst. Evol. Microbiol.">
        <title>The Global Catalogue of Microorganisms (GCM) 10K type strain sequencing project: providing services to taxonomists for standard genome sequencing and annotation.</title>
        <authorList>
            <consortium name="The Broad Institute Genomics Platform"/>
            <consortium name="The Broad Institute Genome Sequencing Center for Infectious Disease"/>
            <person name="Wu L."/>
            <person name="Ma J."/>
        </authorList>
    </citation>
    <scope>NUCLEOTIDE SEQUENCE [LARGE SCALE GENOMIC DNA]</scope>
    <source>
        <strain evidence="3">KCTC 42247</strain>
    </source>
</reference>
<evidence type="ECO:0000313" key="2">
    <source>
        <dbReference type="EMBL" id="MFD2743219.1"/>
    </source>
</evidence>
<protein>
    <submittedName>
        <fullName evidence="2">Co2+/Mg2+ efflux protein ApaG</fullName>
    </submittedName>
</protein>
<name>A0ABW5UBN6_9SPHI</name>
<evidence type="ECO:0000259" key="1">
    <source>
        <dbReference type="PROSITE" id="PS51087"/>
    </source>
</evidence>
<comment type="caution">
    <text evidence="2">The sequence shown here is derived from an EMBL/GenBank/DDBJ whole genome shotgun (WGS) entry which is preliminary data.</text>
</comment>
<proteinExistence type="predicted"/>
<accession>A0ABW5UBN6</accession>
<dbReference type="PROSITE" id="PS51087">
    <property type="entry name" value="APAG"/>
    <property type="match status" value="1"/>
</dbReference>
<dbReference type="InterPro" id="IPR036767">
    <property type="entry name" value="ApaG_sf"/>
</dbReference>
<keyword evidence="3" id="KW-1185">Reference proteome</keyword>
<gene>
    <name evidence="2" type="primary">apaG</name>
    <name evidence="2" type="ORF">ACFSQ6_07400</name>
</gene>
<dbReference type="RefSeq" id="WP_066756266.1">
    <property type="nucleotide sequence ID" value="NZ_JBHUMB010000006.1"/>
</dbReference>
<sequence length="128" mass="14704">MVSQITSDVKISVESIYQPEYSNPDNLHYMYAYRITIENQSAETLQLLRRHWEIFDAIGEHKQVDGEGVVGQQPILEPNQVHQYASGCNLRSAMGYMEGFYEMQRLSDGELFAIAIPRFILIADFVLN</sequence>
<organism evidence="2 3">
    <name type="scientific">Sphingobacterium populi</name>
    <dbReference type="NCBI Taxonomy" id="1812824"/>
    <lineage>
        <taxon>Bacteria</taxon>
        <taxon>Pseudomonadati</taxon>
        <taxon>Bacteroidota</taxon>
        <taxon>Sphingobacteriia</taxon>
        <taxon>Sphingobacteriales</taxon>
        <taxon>Sphingobacteriaceae</taxon>
        <taxon>Sphingobacterium</taxon>
    </lineage>
</organism>
<dbReference type="Proteomes" id="UP001597418">
    <property type="component" value="Unassembled WGS sequence"/>
</dbReference>
<dbReference type="PANTHER" id="PTHR47191">
    <property type="entry name" value="OS05G0170800 PROTEIN"/>
    <property type="match status" value="1"/>
</dbReference>
<dbReference type="EMBL" id="JBHUMB010000006">
    <property type="protein sequence ID" value="MFD2743219.1"/>
    <property type="molecule type" value="Genomic_DNA"/>
</dbReference>
<evidence type="ECO:0000313" key="3">
    <source>
        <dbReference type="Proteomes" id="UP001597418"/>
    </source>
</evidence>
<dbReference type="SUPFAM" id="SSF110069">
    <property type="entry name" value="ApaG-like"/>
    <property type="match status" value="1"/>
</dbReference>
<dbReference type="InterPro" id="IPR050718">
    <property type="entry name" value="ApaG-like"/>
</dbReference>
<dbReference type="PANTHER" id="PTHR47191:SF2">
    <property type="entry name" value="OS05G0170800 PROTEIN"/>
    <property type="match status" value="1"/>
</dbReference>
<feature type="domain" description="ApaG" evidence="1">
    <location>
        <begin position="3"/>
        <end position="128"/>
    </location>
</feature>
<dbReference type="InterPro" id="IPR007474">
    <property type="entry name" value="ApaG_domain"/>
</dbReference>